<keyword evidence="8" id="KW-1185">Reference proteome</keyword>
<evidence type="ECO:0000313" key="7">
    <source>
        <dbReference type="EMBL" id="RBP08816.1"/>
    </source>
</evidence>
<keyword evidence="2 5" id="KW-0808">Transferase</keyword>
<reference evidence="7 8" key="1">
    <citation type="submission" date="2018-06" db="EMBL/GenBank/DDBJ databases">
        <title>Genomic Encyclopedia of Type Strains, Phase IV (KMG-IV): sequencing the most valuable type-strain genomes for metagenomic binning, comparative biology and taxonomic classification.</title>
        <authorList>
            <person name="Goeker M."/>
        </authorList>
    </citation>
    <scope>NUCLEOTIDE SEQUENCE [LARGE SCALE GENOMIC DNA]</scope>
    <source>
        <strain evidence="7 8">DSM 27453</strain>
    </source>
</reference>
<evidence type="ECO:0000256" key="1">
    <source>
        <dbReference type="ARBA" id="ARBA00022603"/>
    </source>
</evidence>
<keyword evidence="3 5" id="KW-0479">Metal-binding</keyword>
<evidence type="ECO:0000256" key="2">
    <source>
        <dbReference type="ARBA" id="ARBA00022679"/>
    </source>
</evidence>
<dbReference type="SUPFAM" id="SSF82282">
    <property type="entry name" value="Homocysteine S-methyltransferase"/>
    <property type="match status" value="1"/>
</dbReference>
<dbReference type="Gene3D" id="3.20.20.330">
    <property type="entry name" value="Homocysteine-binding-like domain"/>
    <property type="match status" value="1"/>
</dbReference>
<feature type="binding site" evidence="5">
    <location>
        <position position="295"/>
    </location>
    <ligand>
        <name>Zn(2+)</name>
        <dbReference type="ChEBI" id="CHEBI:29105"/>
    </ligand>
</feature>
<dbReference type="PANTHER" id="PTHR46015">
    <property type="entry name" value="ZGC:172121"/>
    <property type="match status" value="1"/>
</dbReference>
<dbReference type="InterPro" id="IPR017226">
    <property type="entry name" value="BHMT-like"/>
</dbReference>
<feature type="binding site" evidence="5">
    <location>
        <position position="229"/>
    </location>
    <ligand>
        <name>Zn(2+)</name>
        <dbReference type="ChEBI" id="CHEBI:29105"/>
    </ligand>
</feature>
<proteinExistence type="predicted"/>
<dbReference type="PANTHER" id="PTHR46015:SF1">
    <property type="entry name" value="HOMOCYSTEINE S-METHYLTRANSFERASE-LIKE ISOFORM 1"/>
    <property type="match status" value="1"/>
</dbReference>
<dbReference type="Proteomes" id="UP000253201">
    <property type="component" value="Unassembled WGS sequence"/>
</dbReference>
<dbReference type="InterPro" id="IPR003726">
    <property type="entry name" value="HCY_dom"/>
</dbReference>
<gene>
    <name evidence="7" type="ORF">DFQ50_108100</name>
</gene>
<evidence type="ECO:0000256" key="3">
    <source>
        <dbReference type="ARBA" id="ARBA00022723"/>
    </source>
</evidence>
<dbReference type="RefSeq" id="WP_113858747.1">
    <property type="nucleotide sequence ID" value="NZ_QNRL01000008.1"/>
</dbReference>
<evidence type="ECO:0000256" key="5">
    <source>
        <dbReference type="PROSITE-ProRule" id="PRU00333"/>
    </source>
</evidence>
<feature type="binding site" evidence="5">
    <location>
        <position position="296"/>
    </location>
    <ligand>
        <name>Zn(2+)</name>
        <dbReference type="ChEBI" id="CHEBI:29105"/>
    </ligand>
</feature>
<dbReference type="PROSITE" id="PS50970">
    <property type="entry name" value="HCY"/>
    <property type="match status" value="1"/>
</dbReference>
<evidence type="ECO:0000259" key="6">
    <source>
        <dbReference type="PROSITE" id="PS50970"/>
    </source>
</evidence>
<comment type="caution">
    <text evidence="7">The sequence shown here is derived from an EMBL/GenBank/DDBJ whole genome shotgun (WGS) entry which is preliminary data.</text>
</comment>
<keyword evidence="1 5" id="KW-0489">Methyltransferase</keyword>
<organism evidence="7 8">
    <name type="scientific">Pseudocitrobacter faecalis</name>
    <dbReference type="NCBI Taxonomy" id="1398493"/>
    <lineage>
        <taxon>Bacteria</taxon>
        <taxon>Pseudomonadati</taxon>
        <taxon>Pseudomonadota</taxon>
        <taxon>Gammaproteobacteria</taxon>
        <taxon>Enterobacterales</taxon>
        <taxon>Enterobacteriaceae</taxon>
        <taxon>Pseudocitrobacter</taxon>
    </lineage>
</organism>
<dbReference type="EMBL" id="QNRL01000008">
    <property type="protein sequence ID" value="RBP08816.1"/>
    <property type="molecule type" value="Genomic_DNA"/>
</dbReference>
<accession>A0ABX9FRN5</accession>
<protein>
    <submittedName>
        <fullName evidence="7">Homocysteine S-methyltransferase</fullName>
    </submittedName>
</protein>
<dbReference type="InterPro" id="IPR036589">
    <property type="entry name" value="HCY_dom_sf"/>
</dbReference>
<feature type="domain" description="Hcy-binding" evidence="6">
    <location>
        <begin position="5"/>
        <end position="310"/>
    </location>
</feature>
<evidence type="ECO:0000313" key="8">
    <source>
        <dbReference type="Proteomes" id="UP000253201"/>
    </source>
</evidence>
<evidence type="ECO:0000256" key="4">
    <source>
        <dbReference type="ARBA" id="ARBA00022833"/>
    </source>
</evidence>
<name>A0ABX9FRN5_9ENTR</name>
<comment type="cofactor">
    <cofactor evidence="5">
        <name>Zn(2+)</name>
        <dbReference type="ChEBI" id="CHEBI:29105"/>
    </cofactor>
</comment>
<dbReference type="NCBIfam" id="NF007020">
    <property type="entry name" value="PRK09485.1"/>
    <property type="match status" value="1"/>
</dbReference>
<keyword evidence="4 5" id="KW-0862">Zinc</keyword>
<dbReference type="InterPro" id="IPR051486">
    <property type="entry name" value="Hcy_S-methyltransferase"/>
</dbReference>
<dbReference type="Pfam" id="PF02574">
    <property type="entry name" value="S-methyl_trans"/>
    <property type="match status" value="1"/>
</dbReference>
<sequence>MPQSNPLTAILDAEPFVLLDGAMATELEGRGCNLADSLWSAKVLMENPTLIRDVHLDYFRAGARVAITASYQATPAGFAARGLDEAQSRALIARSVALAQEARERYLTENPQAGTLLIAGSVGPYGAYLADGSEYRGDYQRSAEEFQAFHRPRVDALLEAGADLLACETLPSFAEISALAALLAEYPEARAWFSFTLRDAQHLSDGTPLQDVVAALSRYPQIIALGINCIALENTNGALGHLHSLTPLPLVVYPNSGEHYDAVSKTWHHHGEACDTLAHHLPQWLEAGAKLIGGCCRTTPADIAALAAVRGH</sequence>
<dbReference type="PIRSF" id="PIRSF037505">
    <property type="entry name" value="Betaine_HMT"/>
    <property type="match status" value="1"/>
</dbReference>